<dbReference type="OrthoDB" id="4484240at2"/>
<organism evidence="2 3">
    <name type="scientific">Rhodococcoides kyotonense</name>
    <dbReference type="NCBI Taxonomy" id="398843"/>
    <lineage>
        <taxon>Bacteria</taxon>
        <taxon>Bacillati</taxon>
        <taxon>Actinomycetota</taxon>
        <taxon>Actinomycetes</taxon>
        <taxon>Mycobacteriales</taxon>
        <taxon>Nocardiaceae</taxon>
        <taxon>Rhodococcoides</taxon>
    </lineage>
</organism>
<name>A0A239L7K6_9NOCA</name>
<dbReference type="AlphaFoldDB" id="A0A239L7K6"/>
<accession>A0A239L7K6</accession>
<evidence type="ECO:0000313" key="3">
    <source>
        <dbReference type="Proteomes" id="UP000198327"/>
    </source>
</evidence>
<reference evidence="3" key="1">
    <citation type="submission" date="2017-06" db="EMBL/GenBank/DDBJ databases">
        <authorList>
            <person name="Varghese N."/>
            <person name="Submissions S."/>
        </authorList>
    </citation>
    <scope>NUCLEOTIDE SEQUENCE [LARGE SCALE GENOMIC DNA]</scope>
    <source>
        <strain evidence="3">JCM 23211</strain>
    </source>
</reference>
<gene>
    <name evidence="2" type="ORF">SAMN05421642_11271</name>
</gene>
<feature type="transmembrane region" description="Helical" evidence="1">
    <location>
        <begin position="37"/>
        <end position="56"/>
    </location>
</feature>
<keyword evidence="1" id="KW-1133">Transmembrane helix</keyword>
<dbReference type="InterPro" id="IPR008407">
    <property type="entry name" value="Brnchd-chn_aa_trnsp_AzlD"/>
</dbReference>
<dbReference type="Pfam" id="PF05437">
    <property type="entry name" value="AzlD"/>
    <property type="match status" value="1"/>
</dbReference>
<keyword evidence="1" id="KW-0812">Transmembrane</keyword>
<feature type="transmembrane region" description="Helical" evidence="1">
    <location>
        <begin position="61"/>
        <end position="78"/>
    </location>
</feature>
<dbReference type="Proteomes" id="UP000198327">
    <property type="component" value="Unassembled WGS sequence"/>
</dbReference>
<dbReference type="EMBL" id="FZOW01000012">
    <property type="protein sequence ID" value="SNT25982.1"/>
    <property type="molecule type" value="Genomic_DNA"/>
</dbReference>
<proteinExistence type="predicted"/>
<evidence type="ECO:0000256" key="1">
    <source>
        <dbReference type="SAM" id="Phobius"/>
    </source>
</evidence>
<keyword evidence="1" id="KW-0472">Membrane</keyword>
<dbReference type="RefSeq" id="WP_089249356.1">
    <property type="nucleotide sequence ID" value="NZ_FZOW01000012.1"/>
</dbReference>
<feature type="transmembrane region" description="Helical" evidence="1">
    <location>
        <begin position="84"/>
        <end position="101"/>
    </location>
</feature>
<protein>
    <submittedName>
        <fullName evidence="2">Branched-chain amino acid transport protein (AzlD)</fullName>
    </submittedName>
</protein>
<sequence>MSVLIPMIALAVGTLAFRIVGPMVRSRITVPARVEEISSMSVAVIFVALVATSALVVDKQFAGFALPIGVLVAAVLAWRKAPFVAVVIAAAATTATLRWLGVA</sequence>
<keyword evidence="3" id="KW-1185">Reference proteome</keyword>
<evidence type="ECO:0000313" key="2">
    <source>
        <dbReference type="EMBL" id="SNT25982.1"/>
    </source>
</evidence>